<organism evidence="2 3">
    <name type="scientific">Bergeyella cardium</name>
    <dbReference type="NCBI Taxonomy" id="1585976"/>
    <lineage>
        <taxon>Bacteria</taxon>
        <taxon>Pseudomonadati</taxon>
        <taxon>Bacteroidota</taxon>
        <taxon>Flavobacteriia</taxon>
        <taxon>Flavobacteriales</taxon>
        <taxon>Weeksellaceae</taxon>
        <taxon>Bergeyella</taxon>
    </lineage>
</organism>
<dbReference type="PANTHER" id="PTHR39639">
    <property type="entry name" value="CHROMOSOME 16, WHOLE GENOME SHOTGUN SEQUENCE"/>
    <property type="match status" value="1"/>
</dbReference>
<accession>A0A6P1QYU0</accession>
<protein>
    <submittedName>
        <fullName evidence="2">DUF262 domain-containing protein</fullName>
    </submittedName>
</protein>
<dbReference type="OrthoDB" id="9764212at2"/>
<dbReference type="KEGG" id="bcad:DBX24_00605"/>
<dbReference type="Pfam" id="PF03235">
    <property type="entry name" value="GmrSD_N"/>
    <property type="match status" value="1"/>
</dbReference>
<dbReference type="EMBL" id="CP029149">
    <property type="protein sequence ID" value="QHN66071.1"/>
    <property type="molecule type" value="Genomic_DNA"/>
</dbReference>
<feature type="domain" description="GmrSD restriction endonucleases N-terminal" evidence="1">
    <location>
        <begin position="37"/>
        <end position="176"/>
    </location>
</feature>
<proteinExistence type="predicted"/>
<evidence type="ECO:0000313" key="3">
    <source>
        <dbReference type="Proteomes" id="UP000464318"/>
    </source>
</evidence>
<dbReference type="AlphaFoldDB" id="A0A6P1QYU0"/>
<dbReference type="PANTHER" id="PTHR39639:SF1">
    <property type="entry name" value="DUF262 DOMAIN-CONTAINING PROTEIN"/>
    <property type="match status" value="1"/>
</dbReference>
<evidence type="ECO:0000259" key="1">
    <source>
        <dbReference type="Pfam" id="PF03235"/>
    </source>
</evidence>
<dbReference type="InterPro" id="IPR004919">
    <property type="entry name" value="GmrSD_N"/>
</dbReference>
<keyword evidence="3" id="KW-1185">Reference proteome</keyword>
<name>A0A6P1QYU0_9FLAO</name>
<dbReference type="Proteomes" id="UP000464318">
    <property type="component" value="Chromosome"/>
</dbReference>
<sequence>MDQVEKQIQEQQQIIDFDTREFTIEYIVDKYLKGIDEDKNDIYVPDYQREFVWDYKRQSKLIESIILGLPIPLIFLAENADNENRLEIVDGSQRIRTLAAFLKDELNLVGLEKLDQLNDYKFSELSDARKRKFKNTPLRMIVLSNKSTDEIRNEIFERINRGSDLLQAMEKRKGIYKGVFSNFIYEICAKNELFNQLTKIDNRQSKRQEKEELILRFFALKDGGYENFLKSKGIASYLDEYLDKKNKEFESLKDDKVGDYLKKSKELDQYYKDFTSMLELVNKYFEYGFSKNARHQVSRIYFEAVSVGSYMALKEKPNLKTTKQEVSAWINSKEFKTIISGKYRTHIPDRIKERISFVKDKLISNGRTEKRI</sequence>
<reference evidence="2 3" key="1">
    <citation type="submission" date="2018-04" db="EMBL/GenBank/DDBJ databases">
        <title>Characteristic and Complete Genome Sequencing of A Novel Member of Infective Endocarditis Causative Bacteria: Bergeyella cardium QL-PH.</title>
        <authorList>
            <person name="Pan H."/>
            <person name="Sun E."/>
            <person name="Zhang Y."/>
        </authorList>
    </citation>
    <scope>NUCLEOTIDE SEQUENCE [LARGE SCALE GENOMIC DNA]</scope>
    <source>
        <strain evidence="2 3">HPQL</strain>
    </source>
</reference>
<evidence type="ECO:0000313" key="2">
    <source>
        <dbReference type="EMBL" id="QHN66071.1"/>
    </source>
</evidence>
<gene>
    <name evidence="2" type="ORF">DBX24_00605</name>
</gene>